<dbReference type="Gene3D" id="3.30.428.10">
    <property type="entry name" value="HIT-like"/>
    <property type="match status" value="1"/>
</dbReference>
<comment type="caution">
    <text evidence="1">The sequence shown here is derived from an EMBL/GenBank/DDBJ whole genome shotgun (WGS) entry which is preliminary data.</text>
</comment>
<protein>
    <submittedName>
        <fullName evidence="1">Uncharacterized protein</fullName>
    </submittedName>
</protein>
<gene>
    <name evidence="1" type="ORF">A6302_02661</name>
</gene>
<dbReference type="Proteomes" id="UP000094622">
    <property type="component" value="Unassembled WGS sequence"/>
</dbReference>
<evidence type="ECO:0000313" key="1">
    <source>
        <dbReference type="EMBL" id="ODN70005.1"/>
    </source>
</evidence>
<reference evidence="1 2" key="1">
    <citation type="submission" date="2016-07" db="EMBL/GenBank/DDBJ databases">
        <title>Draft Genome Sequence of Methylobrevis pamukkalensis PK2.</title>
        <authorList>
            <person name="Vasilenko O.V."/>
            <person name="Doronina N.V."/>
            <person name="Shmareva M.N."/>
            <person name="Tarlachkov S.V."/>
            <person name="Mustakhimov I."/>
            <person name="Trotsenko Y.A."/>
        </authorList>
    </citation>
    <scope>NUCLEOTIDE SEQUENCE [LARGE SCALE GENOMIC DNA]</scope>
    <source>
        <strain evidence="1 2">PK2</strain>
    </source>
</reference>
<dbReference type="SUPFAM" id="SSF54197">
    <property type="entry name" value="HIT-like"/>
    <property type="match status" value="1"/>
</dbReference>
<sequence>MSAYDDHNIFARILRGEIPCHKVHEDDDTLVFMDIMPQARAMRWWCRRRPRATCSMPIRPRSAG</sequence>
<dbReference type="PATRIC" id="fig|1439726.3.peg.2805"/>
<dbReference type="EMBL" id="MCRJ01000065">
    <property type="protein sequence ID" value="ODN70005.1"/>
    <property type="molecule type" value="Genomic_DNA"/>
</dbReference>
<accession>A0A1E3H1I8</accession>
<evidence type="ECO:0000313" key="2">
    <source>
        <dbReference type="Proteomes" id="UP000094622"/>
    </source>
</evidence>
<dbReference type="InterPro" id="IPR036265">
    <property type="entry name" value="HIT-like_sf"/>
</dbReference>
<proteinExistence type="predicted"/>
<name>A0A1E3H1I8_9HYPH</name>
<organism evidence="1 2">
    <name type="scientific">Methylobrevis pamukkalensis</name>
    <dbReference type="NCBI Taxonomy" id="1439726"/>
    <lineage>
        <taxon>Bacteria</taxon>
        <taxon>Pseudomonadati</taxon>
        <taxon>Pseudomonadota</taxon>
        <taxon>Alphaproteobacteria</taxon>
        <taxon>Hyphomicrobiales</taxon>
        <taxon>Pleomorphomonadaceae</taxon>
        <taxon>Methylobrevis</taxon>
    </lineage>
</organism>
<dbReference type="AlphaFoldDB" id="A0A1E3H1I8"/>
<keyword evidence="2" id="KW-1185">Reference proteome</keyword>